<name>A0A1R0H524_9FUNG</name>
<evidence type="ECO:0000313" key="1">
    <source>
        <dbReference type="EMBL" id="OLY84237.1"/>
    </source>
</evidence>
<protein>
    <submittedName>
        <fullName evidence="1">Uncharacterized protein</fullName>
    </submittedName>
</protein>
<accession>A0A1R0H524</accession>
<organism evidence="1 2">
    <name type="scientific">Smittium mucronatum</name>
    <dbReference type="NCBI Taxonomy" id="133383"/>
    <lineage>
        <taxon>Eukaryota</taxon>
        <taxon>Fungi</taxon>
        <taxon>Fungi incertae sedis</taxon>
        <taxon>Zoopagomycota</taxon>
        <taxon>Kickxellomycotina</taxon>
        <taxon>Harpellomycetes</taxon>
        <taxon>Harpellales</taxon>
        <taxon>Legeriomycetaceae</taxon>
        <taxon>Smittium</taxon>
    </lineage>
</organism>
<sequence>MNACITNSKYSFTATSIFSLKKPFQTCVRYSKKFRPHFPEVSLVQSHRIPVIPIKRYSCTNSGNFGP</sequence>
<comment type="caution">
    <text evidence="1">The sequence shown here is derived from an EMBL/GenBank/DDBJ whole genome shotgun (WGS) entry which is preliminary data.</text>
</comment>
<dbReference type="AlphaFoldDB" id="A0A1R0H524"/>
<keyword evidence="2" id="KW-1185">Reference proteome</keyword>
<dbReference type="EMBL" id="LSSL01000567">
    <property type="protein sequence ID" value="OLY84237.1"/>
    <property type="molecule type" value="Genomic_DNA"/>
</dbReference>
<dbReference type="Proteomes" id="UP000187455">
    <property type="component" value="Unassembled WGS sequence"/>
</dbReference>
<evidence type="ECO:0000313" key="2">
    <source>
        <dbReference type="Proteomes" id="UP000187455"/>
    </source>
</evidence>
<proteinExistence type="predicted"/>
<gene>
    <name evidence="1" type="ORF">AYI68_g1601</name>
</gene>
<reference evidence="1 2" key="1">
    <citation type="journal article" date="2016" name="Mol. Biol. Evol.">
        <title>Genome-Wide Survey of Gut Fungi (Harpellales) Reveals the First Horizontally Transferred Ubiquitin Gene from a Mosquito Host.</title>
        <authorList>
            <person name="Wang Y."/>
            <person name="White M.M."/>
            <person name="Kvist S."/>
            <person name="Moncalvo J.M."/>
        </authorList>
    </citation>
    <scope>NUCLEOTIDE SEQUENCE [LARGE SCALE GENOMIC DNA]</scope>
    <source>
        <strain evidence="1 2">ALG-7-W6</strain>
    </source>
</reference>